<name>A0ABP6NP45_9ACTN</name>
<gene>
    <name evidence="1" type="ORF">GCM10010449_84710</name>
</gene>
<comment type="caution">
    <text evidence="1">The sequence shown here is derived from an EMBL/GenBank/DDBJ whole genome shotgun (WGS) entry which is preliminary data.</text>
</comment>
<dbReference type="EMBL" id="BAAAUG010000262">
    <property type="protein sequence ID" value="GAA3154707.1"/>
    <property type="molecule type" value="Genomic_DNA"/>
</dbReference>
<dbReference type="Proteomes" id="UP001501637">
    <property type="component" value="Unassembled WGS sequence"/>
</dbReference>
<organism evidence="1 2">
    <name type="scientific">Streptomyces rectiviolaceus</name>
    <dbReference type="NCBI Taxonomy" id="332591"/>
    <lineage>
        <taxon>Bacteria</taxon>
        <taxon>Bacillati</taxon>
        <taxon>Actinomycetota</taxon>
        <taxon>Actinomycetes</taxon>
        <taxon>Kitasatosporales</taxon>
        <taxon>Streptomycetaceae</taxon>
        <taxon>Streptomyces</taxon>
    </lineage>
</organism>
<reference evidence="2" key="1">
    <citation type="journal article" date="2019" name="Int. J. Syst. Evol. Microbiol.">
        <title>The Global Catalogue of Microorganisms (GCM) 10K type strain sequencing project: providing services to taxonomists for standard genome sequencing and annotation.</title>
        <authorList>
            <consortium name="The Broad Institute Genomics Platform"/>
            <consortium name="The Broad Institute Genome Sequencing Center for Infectious Disease"/>
            <person name="Wu L."/>
            <person name="Ma J."/>
        </authorList>
    </citation>
    <scope>NUCLEOTIDE SEQUENCE [LARGE SCALE GENOMIC DNA]</scope>
    <source>
        <strain evidence="2">JCM 9092</strain>
    </source>
</reference>
<evidence type="ECO:0000313" key="1">
    <source>
        <dbReference type="EMBL" id="GAA3154707.1"/>
    </source>
</evidence>
<accession>A0ABP6NP45</accession>
<proteinExistence type="predicted"/>
<evidence type="ECO:0000313" key="2">
    <source>
        <dbReference type="Proteomes" id="UP001501637"/>
    </source>
</evidence>
<sequence>MAVAFHTPMPTRIRDGVTFKEASVLLRRTGHPRSKGTLQRWAQEEGITTERVAGTDYVSFTAILKLHAVRVRGDDN</sequence>
<protein>
    <recommendedName>
        <fullName evidence="3">Integrase</fullName>
    </recommendedName>
</protein>
<keyword evidence="2" id="KW-1185">Reference proteome</keyword>
<dbReference type="RefSeq" id="WP_344531019.1">
    <property type="nucleotide sequence ID" value="NZ_BAAAUG010000262.1"/>
</dbReference>
<evidence type="ECO:0008006" key="3">
    <source>
        <dbReference type="Google" id="ProtNLM"/>
    </source>
</evidence>